<feature type="region of interest" description="Disordered" evidence="1">
    <location>
        <begin position="1"/>
        <end position="54"/>
    </location>
</feature>
<dbReference type="Proteomes" id="UP001430848">
    <property type="component" value="Unassembled WGS sequence"/>
</dbReference>
<dbReference type="CDD" id="cd14688">
    <property type="entry name" value="bZIP_YAP"/>
    <property type="match status" value="1"/>
</dbReference>
<dbReference type="PANTHER" id="PTHR38116">
    <property type="entry name" value="CHROMOSOME 7, WHOLE GENOME SHOTGUN SEQUENCE"/>
    <property type="match status" value="1"/>
</dbReference>
<dbReference type="EMBL" id="JAKNSF020000015">
    <property type="protein sequence ID" value="KAK7734812.1"/>
    <property type="molecule type" value="Genomic_DNA"/>
</dbReference>
<keyword evidence="2" id="KW-0472">Membrane</keyword>
<comment type="caution">
    <text evidence="4">The sequence shown here is derived from an EMBL/GenBank/DDBJ whole genome shotgun (WGS) entry which is preliminary data.</text>
</comment>
<dbReference type="PANTHER" id="PTHR38116:SF5">
    <property type="entry name" value="BZIP DOMAIN-CONTAINING PROTEIN"/>
    <property type="match status" value="1"/>
</dbReference>
<dbReference type="PROSITE" id="PS00036">
    <property type="entry name" value="BZIP_BASIC"/>
    <property type="match status" value="1"/>
</dbReference>
<feature type="domain" description="BZIP" evidence="3">
    <location>
        <begin position="41"/>
        <end position="56"/>
    </location>
</feature>
<feature type="transmembrane region" description="Helical" evidence="2">
    <location>
        <begin position="334"/>
        <end position="354"/>
    </location>
</feature>
<name>A0ABR1PE84_DIAER</name>
<evidence type="ECO:0000256" key="2">
    <source>
        <dbReference type="SAM" id="Phobius"/>
    </source>
</evidence>
<protein>
    <recommendedName>
        <fullName evidence="3">BZIP domain-containing protein</fullName>
    </recommendedName>
</protein>
<dbReference type="SUPFAM" id="SSF49870">
    <property type="entry name" value="Osmotin, thaumatin-like protein"/>
    <property type="match status" value="1"/>
</dbReference>
<keyword evidence="2" id="KW-1133">Transmembrane helix</keyword>
<evidence type="ECO:0000313" key="4">
    <source>
        <dbReference type="EMBL" id="KAK7734812.1"/>
    </source>
</evidence>
<dbReference type="Pfam" id="PF04681">
    <property type="entry name" value="Bys1"/>
    <property type="match status" value="1"/>
</dbReference>
<keyword evidence="2" id="KW-0812">Transmembrane</keyword>
<dbReference type="InterPro" id="IPR037176">
    <property type="entry name" value="Osmotin/thaumatin-like_sf"/>
</dbReference>
<dbReference type="InterPro" id="IPR006771">
    <property type="entry name" value="CetA-like"/>
</dbReference>
<dbReference type="InterPro" id="IPR021833">
    <property type="entry name" value="DUF3425"/>
</dbReference>
<dbReference type="InterPro" id="IPR004827">
    <property type="entry name" value="bZIP"/>
</dbReference>
<keyword evidence="5" id="KW-1185">Reference proteome</keyword>
<evidence type="ECO:0000259" key="3">
    <source>
        <dbReference type="PROSITE" id="PS00036"/>
    </source>
</evidence>
<evidence type="ECO:0000313" key="5">
    <source>
        <dbReference type="Proteomes" id="UP001430848"/>
    </source>
</evidence>
<feature type="compositionally biased region" description="Polar residues" evidence="1">
    <location>
        <begin position="1"/>
        <end position="10"/>
    </location>
</feature>
<reference evidence="4 5" key="1">
    <citation type="submission" date="2024-02" db="EMBL/GenBank/DDBJ databases">
        <title>De novo assembly and annotation of 12 fungi associated with fruit tree decline syndrome in Ontario, Canada.</title>
        <authorList>
            <person name="Sulman M."/>
            <person name="Ellouze W."/>
            <person name="Ilyukhin E."/>
        </authorList>
    </citation>
    <scope>NUCLEOTIDE SEQUENCE [LARGE SCALE GENOMIC DNA]</scope>
    <source>
        <strain evidence="4 5">M169</strain>
    </source>
</reference>
<evidence type="ECO:0000256" key="1">
    <source>
        <dbReference type="SAM" id="MobiDB-lite"/>
    </source>
</evidence>
<sequence>MDPGHQSNAGPSIPPSRLEGPTDNDTGTAGKKRPVRRDPEKRRQQNIQAQKKYREKLKKRLDHLETVAASVRDNVGVSSAATPEADTSLALWHQSSPSDSTTSTKYCAHHSSQQADGLDSFDLFVDFFGPTTSPSKPAVSSDKALWDPNTSVDLSHLIQNKDTPSRAHYWVGMIDCGCVRPHFLVSSETTRDWGDMKVLSIGPSSCAPDPYMNTLRIDRICNLEAIMSNCLQIGITEETFCGPNAISPFFRPSGNSLVDRAGSDTAVTTVQRMFKTLKPDVRPIKEQVTMMHRPMIDVLPFPTFRKNLIYSGDAVHEEKLYHDLLNGLMPTMRASIITFLLAFLLANGVFGSFLNVRNKCGFPVYCSAARSDPPHGTFTPITKVPAGATWRSPLEAKPNNIGAVMKCSPDAKVPDTNQYQLELTVHGASGQSWLDLSIVNGQPFTPYQRAAYFPSMGNKCTRLQCAPGDHSCEWCPNVGQTTCTPPRYIVCDTTSDDAWMYLCGYGKRDVVEEIGQDGS</sequence>
<dbReference type="Pfam" id="PF11905">
    <property type="entry name" value="DUF3425"/>
    <property type="match status" value="1"/>
</dbReference>
<organism evidence="4 5">
    <name type="scientific">Diaporthe eres</name>
    <name type="common">Phomopsis oblonga</name>
    <dbReference type="NCBI Taxonomy" id="83184"/>
    <lineage>
        <taxon>Eukaryota</taxon>
        <taxon>Fungi</taxon>
        <taxon>Dikarya</taxon>
        <taxon>Ascomycota</taxon>
        <taxon>Pezizomycotina</taxon>
        <taxon>Sordariomycetes</taxon>
        <taxon>Sordariomycetidae</taxon>
        <taxon>Diaporthales</taxon>
        <taxon>Diaporthaceae</taxon>
        <taxon>Diaporthe</taxon>
        <taxon>Diaporthe eres species complex</taxon>
    </lineage>
</organism>
<gene>
    <name evidence="4" type="ORF">SLS63_004232</name>
</gene>
<accession>A0ABR1PE84</accession>
<proteinExistence type="predicted"/>